<accession>A0A4D9E3G5</accession>
<dbReference type="OrthoDB" id="9944507at2759"/>
<feature type="compositionally biased region" description="Basic and acidic residues" evidence="11">
    <location>
        <begin position="403"/>
        <end position="425"/>
    </location>
</feature>
<feature type="transmembrane region" description="Helical" evidence="12">
    <location>
        <begin position="164"/>
        <end position="186"/>
    </location>
</feature>
<dbReference type="SMART" id="SM00409">
    <property type="entry name" value="IG"/>
    <property type="match status" value="1"/>
</dbReference>
<dbReference type="InterPro" id="IPR051874">
    <property type="entry name" value="Ig-like_domain-LISCH7"/>
</dbReference>
<evidence type="ECO:0000256" key="2">
    <source>
        <dbReference type="ARBA" id="ARBA00009491"/>
    </source>
</evidence>
<evidence type="ECO:0000313" key="15">
    <source>
        <dbReference type="Proteomes" id="UP000297703"/>
    </source>
</evidence>
<evidence type="ECO:0000256" key="1">
    <source>
        <dbReference type="ARBA" id="ARBA00004435"/>
    </source>
</evidence>
<sequence length="548" mass="63137">MARSWRWLQGLVLTWLPIGCLSLLVIVQDIERYTTLFASVILKCDYSTSAQLQDVVVTWRFKSFCKDPIFDYYSASYQAGLALGQDPSNDCNDNQRVVRIVIQRRGQNEPVLGIEYRQRKITIQNRADLVISEVMWWDHGVYYCAVESPGDTAGDPDKEVKLVVLHWLTVIFIVLGALLLLILIGVCWCQCCPQHCCCHVRCACCPTRCCCNEEALERHRFMKQARTLMPWMTHHPFYVGGDRNSQLSSYQLNPLLQKDVSLQSSLPLVHSQGQLPPKNNILDYLESEIQNLNLSQPLLPSHHFGANQHPSVLSSLSSEVVERRVIQLPPITELIPSSQRSSNLSHLQRAGHAAGPWGSTIEDEREDWRRHQPLDGDSHSSFNQESWDKGRDQPPQRQGEGSYEGRHRSSRRDVSPMRRPDRGRYGDIFYPEEARERSGRRFDPREQPLERQKYQRSNRKGSNSEQRERQHRSYSPPARQESWISAEEHDHFQGNNRQRHRRSPGWPEDKPPSYRSLEIIPAKDSRHRSSVGQQSEKGSSRSGKSMVI</sequence>
<dbReference type="Proteomes" id="UP000297703">
    <property type="component" value="Unassembled WGS sequence"/>
</dbReference>
<keyword evidence="5" id="KW-0965">Cell junction</keyword>
<dbReference type="GO" id="GO:0005886">
    <property type="term" value="C:plasma membrane"/>
    <property type="evidence" value="ECO:0007669"/>
    <property type="project" value="TreeGrafter"/>
</dbReference>
<feature type="compositionally biased region" description="Basic and acidic residues" evidence="11">
    <location>
        <begin position="432"/>
        <end position="453"/>
    </location>
</feature>
<dbReference type="InterPro" id="IPR008664">
    <property type="entry name" value="LISCH7"/>
</dbReference>
<dbReference type="GO" id="GO:0005923">
    <property type="term" value="C:bicellular tight junction"/>
    <property type="evidence" value="ECO:0007669"/>
    <property type="project" value="UniProtKB-SubCell"/>
</dbReference>
<dbReference type="InterPro" id="IPR036179">
    <property type="entry name" value="Ig-like_dom_sf"/>
</dbReference>
<feature type="domain" description="Ig-like" evidence="13">
    <location>
        <begin position="39"/>
        <end position="161"/>
    </location>
</feature>
<feature type="compositionally biased region" description="Polar residues" evidence="11">
    <location>
        <begin position="530"/>
        <end position="548"/>
    </location>
</feature>
<proteinExistence type="inferred from homology"/>
<evidence type="ECO:0000256" key="5">
    <source>
        <dbReference type="ARBA" id="ARBA00022949"/>
    </source>
</evidence>
<evidence type="ECO:0000256" key="10">
    <source>
        <dbReference type="ARBA" id="ARBA00046288"/>
    </source>
</evidence>
<dbReference type="InterPro" id="IPR013783">
    <property type="entry name" value="Ig-like_fold"/>
</dbReference>
<dbReference type="EMBL" id="QXTE01000127">
    <property type="protein sequence ID" value="TFK04856.1"/>
    <property type="molecule type" value="Genomic_DNA"/>
</dbReference>
<dbReference type="Pfam" id="PF05624">
    <property type="entry name" value="LSR"/>
    <property type="match status" value="1"/>
</dbReference>
<dbReference type="PROSITE" id="PS50835">
    <property type="entry name" value="IG_LIKE"/>
    <property type="match status" value="1"/>
</dbReference>
<evidence type="ECO:0000256" key="8">
    <source>
        <dbReference type="ARBA" id="ARBA00023157"/>
    </source>
</evidence>
<organism evidence="14 15">
    <name type="scientific">Platysternon megacephalum</name>
    <name type="common">big-headed turtle</name>
    <dbReference type="NCBI Taxonomy" id="55544"/>
    <lineage>
        <taxon>Eukaryota</taxon>
        <taxon>Metazoa</taxon>
        <taxon>Chordata</taxon>
        <taxon>Craniata</taxon>
        <taxon>Vertebrata</taxon>
        <taxon>Euteleostomi</taxon>
        <taxon>Archelosauria</taxon>
        <taxon>Testudinata</taxon>
        <taxon>Testudines</taxon>
        <taxon>Cryptodira</taxon>
        <taxon>Durocryptodira</taxon>
        <taxon>Testudinoidea</taxon>
        <taxon>Platysternidae</taxon>
        <taxon>Platysternon</taxon>
    </lineage>
</organism>
<evidence type="ECO:0000256" key="6">
    <source>
        <dbReference type="ARBA" id="ARBA00022989"/>
    </source>
</evidence>
<reference evidence="14 15" key="2">
    <citation type="submission" date="2019-04" db="EMBL/GenBank/DDBJ databases">
        <title>The genome sequence of big-headed turtle.</title>
        <authorList>
            <person name="Gong S."/>
        </authorList>
    </citation>
    <scope>NUCLEOTIDE SEQUENCE [LARGE SCALE GENOMIC DNA]</scope>
    <source>
        <strain evidence="14">DO16091913</strain>
        <tissue evidence="14">Muscle</tissue>
    </source>
</reference>
<dbReference type="GO" id="GO:0070506">
    <property type="term" value="F:high-density lipoprotein particle receptor activity"/>
    <property type="evidence" value="ECO:0007669"/>
    <property type="project" value="TreeGrafter"/>
</dbReference>
<feature type="compositionally biased region" description="Polar residues" evidence="11">
    <location>
        <begin position="337"/>
        <end position="346"/>
    </location>
</feature>
<dbReference type="Gene3D" id="2.60.40.10">
    <property type="entry name" value="Immunoglobulins"/>
    <property type="match status" value="1"/>
</dbReference>
<evidence type="ECO:0000256" key="7">
    <source>
        <dbReference type="ARBA" id="ARBA00023136"/>
    </source>
</evidence>
<evidence type="ECO:0000256" key="3">
    <source>
        <dbReference type="ARBA" id="ARBA00022427"/>
    </source>
</evidence>
<reference evidence="14 15" key="1">
    <citation type="submission" date="2019-04" db="EMBL/GenBank/DDBJ databases">
        <title>Draft genome of the big-headed turtle Platysternon megacephalum.</title>
        <authorList>
            <person name="Gong S."/>
        </authorList>
    </citation>
    <scope>NUCLEOTIDE SEQUENCE [LARGE SCALE GENOMIC DNA]</scope>
    <source>
        <strain evidence="14">DO16091913</strain>
        <tissue evidence="14">Muscle</tissue>
    </source>
</reference>
<dbReference type="GO" id="GO:0012505">
    <property type="term" value="C:endomembrane system"/>
    <property type="evidence" value="ECO:0007669"/>
    <property type="project" value="UniProtKB-SubCell"/>
</dbReference>
<name>A0A4D9E3G5_9SAUR</name>
<dbReference type="SUPFAM" id="SSF48726">
    <property type="entry name" value="Immunoglobulin"/>
    <property type="match status" value="1"/>
</dbReference>
<comment type="similarity">
    <text evidence="2">Belongs to the immunoglobulin superfamily. LISCH7 family.</text>
</comment>
<dbReference type="PANTHER" id="PTHR15923:SF3">
    <property type="entry name" value="IMMUNOGLOBULIN-LIKE DOMAIN-CONTAINING RECEPTOR 1"/>
    <property type="match status" value="1"/>
</dbReference>
<keyword evidence="8" id="KW-1015">Disulfide bond</keyword>
<gene>
    <name evidence="14" type="ORF">DR999_PMT12627</name>
</gene>
<keyword evidence="7 12" id="KW-0472">Membrane</keyword>
<dbReference type="InterPro" id="IPR007110">
    <property type="entry name" value="Ig-like_dom"/>
</dbReference>
<evidence type="ECO:0000313" key="14">
    <source>
        <dbReference type="EMBL" id="TFK04856.1"/>
    </source>
</evidence>
<feature type="region of interest" description="Disordered" evidence="11">
    <location>
        <begin position="337"/>
        <end position="359"/>
    </location>
</feature>
<evidence type="ECO:0000256" key="11">
    <source>
        <dbReference type="SAM" id="MobiDB-lite"/>
    </source>
</evidence>
<protein>
    <submittedName>
        <fullName evidence="14">Gastricsin-like</fullName>
    </submittedName>
</protein>
<comment type="caution">
    <text evidence="14">The sequence shown here is derived from an EMBL/GenBank/DDBJ whole genome shotgun (WGS) entry which is preliminary data.</text>
</comment>
<evidence type="ECO:0000256" key="9">
    <source>
        <dbReference type="ARBA" id="ARBA00023319"/>
    </source>
</evidence>
<dbReference type="AlphaFoldDB" id="A0A4D9E3G5"/>
<dbReference type="PANTHER" id="PTHR15923">
    <property type="entry name" value="TRANSMEMBRANE AND IMMUNOGLOBULIN DOMAIN-CONTAINING PROTEIN"/>
    <property type="match status" value="1"/>
</dbReference>
<keyword evidence="6 12" id="KW-1133">Transmembrane helix</keyword>
<feature type="region of interest" description="Disordered" evidence="11">
    <location>
        <begin position="371"/>
        <end position="548"/>
    </location>
</feature>
<dbReference type="InterPro" id="IPR003599">
    <property type="entry name" value="Ig_sub"/>
</dbReference>
<keyword evidence="3" id="KW-0796">Tight junction</keyword>
<feature type="transmembrane region" description="Helical" evidence="12">
    <location>
        <begin position="6"/>
        <end position="27"/>
    </location>
</feature>
<keyword evidence="15" id="KW-1185">Reference proteome</keyword>
<evidence type="ECO:0000259" key="13">
    <source>
        <dbReference type="PROSITE" id="PS50835"/>
    </source>
</evidence>
<evidence type="ECO:0000256" key="4">
    <source>
        <dbReference type="ARBA" id="ARBA00022692"/>
    </source>
</evidence>
<dbReference type="STRING" id="55544.A0A4D9E3G5"/>
<keyword evidence="4 12" id="KW-0812">Transmembrane</keyword>
<evidence type="ECO:0000256" key="12">
    <source>
        <dbReference type="SAM" id="Phobius"/>
    </source>
</evidence>
<comment type="subcellular location">
    <subcellularLocation>
        <location evidence="1">Cell junction</location>
        <location evidence="1">Tight junction</location>
    </subcellularLocation>
    <subcellularLocation>
        <location evidence="10">Endomembrane system</location>
        <topology evidence="10">Single-pass type I membrane protein</topology>
    </subcellularLocation>
</comment>
<keyword evidence="9" id="KW-0393">Immunoglobulin domain</keyword>